<sequence length="390" mass="42842">MQPGTVTSQPQSPAHQTSQGSQSSSHQQPGSVGPGESDSEGPRRVDFVDRTIKTLDEKLRNLLYQEHIIPTPPDAIYRVEKSKAILSACSSLAPSSSSGGSHSQTHSKGTKEECANVDRPSAMTSAGNRSTEITKRFSAPPNFYQSTSTSSPDLTPHRMPRAQTIDTPIRHPYQRSTRLCSDSADEDSSSITLPPSHHASPAHALSEHSGSEFMKRAVAFLRRTGRSKSEQSSNSTSQHLVAMNGHAPSPSPAHAHSSYISSDNDSEFEDADMKKELQKLREKHMKEISELQAFQRNEIERLYKELGKTLPPNVGLLHAAPPSGRRRRASKHKLKAGKLLNPMVQQLKNNLNTSSERKGMMKLVYLMMMFTGAQLQSVGALQDSQKCRNV</sequence>
<evidence type="ECO:0000313" key="2">
    <source>
        <dbReference type="Ensembl" id="ENSTRUP00000065581.1"/>
    </source>
</evidence>
<keyword evidence="3" id="KW-1185">Reference proteome</keyword>
<feature type="region of interest" description="Disordered" evidence="1">
    <location>
        <begin position="91"/>
        <end position="210"/>
    </location>
</feature>
<reference evidence="2" key="2">
    <citation type="submission" date="2025-08" db="UniProtKB">
        <authorList>
            <consortium name="Ensembl"/>
        </authorList>
    </citation>
    <scope>IDENTIFICATION</scope>
</reference>
<accession>A0A674MWT3</accession>
<dbReference type="OMA" id="STERKGM"/>
<dbReference type="Proteomes" id="UP000005226">
    <property type="component" value="Chromosome 3"/>
</dbReference>
<feature type="compositionally biased region" description="Low complexity" evidence="1">
    <location>
        <begin position="18"/>
        <end position="35"/>
    </location>
</feature>
<feature type="compositionally biased region" description="Polar residues" evidence="1">
    <location>
        <begin position="122"/>
        <end position="131"/>
    </location>
</feature>
<dbReference type="InParanoid" id="A0A674MWT3"/>
<evidence type="ECO:0008006" key="4">
    <source>
        <dbReference type="Google" id="ProtNLM"/>
    </source>
</evidence>
<dbReference type="GeneTree" id="ENSGT00940000157161"/>
<reference evidence="2 3" key="1">
    <citation type="journal article" date="2011" name="Genome Biol. Evol.">
        <title>Integration of the genetic map and genome assembly of fugu facilitates insights into distinct features of genome evolution in teleosts and mammals.</title>
        <authorList>
            <person name="Kai W."/>
            <person name="Kikuchi K."/>
            <person name="Tohari S."/>
            <person name="Chew A.K."/>
            <person name="Tay A."/>
            <person name="Fujiwara A."/>
            <person name="Hosoya S."/>
            <person name="Suetake H."/>
            <person name="Naruse K."/>
            <person name="Brenner S."/>
            <person name="Suzuki Y."/>
            <person name="Venkatesh B."/>
        </authorList>
    </citation>
    <scope>NUCLEOTIDE SEQUENCE [LARGE SCALE GENOMIC DNA]</scope>
</reference>
<dbReference type="Ensembl" id="ENSTRUT00000087622.1">
    <property type="protein sequence ID" value="ENSTRUP00000065581.1"/>
    <property type="gene ID" value="ENSTRUG00000032059.1"/>
</dbReference>
<feature type="region of interest" description="Disordered" evidence="1">
    <location>
        <begin position="1"/>
        <end position="45"/>
    </location>
</feature>
<protein>
    <recommendedName>
        <fullName evidence="4">WNK lysine deficient protein kinase 2</fullName>
    </recommendedName>
</protein>
<evidence type="ECO:0000256" key="1">
    <source>
        <dbReference type="SAM" id="MobiDB-lite"/>
    </source>
</evidence>
<organism evidence="2 3">
    <name type="scientific">Takifugu rubripes</name>
    <name type="common">Japanese pufferfish</name>
    <name type="synonym">Fugu rubripes</name>
    <dbReference type="NCBI Taxonomy" id="31033"/>
    <lineage>
        <taxon>Eukaryota</taxon>
        <taxon>Metazoa</taxon>
        <taxon>Chordata</taxon>
        <taxon>Craniata</taxon>
        <taxon>Vertebrata</taxon>
        <taxon>Euteleostomi</taxon>
        <taxon>Actinopterygii</taxon>
        <taxon>Neopterygii</taxon>
        <taxon>Teleostei</taxon>
        <taxon>Neoteleostei</taxon>
        <taxon>Acanthomorphata</taxon>
        <taxon>Eupercaria</taxon>
        <taxon>Tetraodontiformes</taxon>
        <taxon>Tetradontoidea</taxon>
        <taxon>Tetraodontidae</taxon>
        <taxon>Takifugu</taxon>
    </lineage>
</organism>
<proteinExistence type="predicted"/>
<evidence type="ECO:0000313" key="3">
    <source>
        <dbReference type="Proteomes" id="UP000005226"/>
    </source>
</evidence>
<feature type="compositionally biased region" description="Polar residues" evidence="1">
    <location>
        <begin position="1"/>
        <end position="17"/>
    </location>
</feature>
<feature type="region of interest" description="Disordered" evidence="1">
    <location>
        <begin position="223"/>
        <end position="270"/>
    </location>
</feature>
<feature type="compositionally biased region" description="Low complexity" evidence="1">
    <location>
        <begin position="91"/>
        <end position="107"/>
    </location>
</feature>
<feature type="compositionally biased region" description="Low complexity" evidence="1">
    <location>
        <begin position="246"/>
        <end position="258"/>
    </location>
</feature>
<name>A0A674MWT3_TAKRU</name>
<dbReference type="AlphaFoldDB" id="A0A674MWT3"/>
<reference evidence="2" key="3">
    <citation type="submission" date="2025-09" db="UniProtKB">
        <authorList>
            <consortium name="Ensembl"/>
        </authorList>
    </citation>
    <scope>IDENTIFICATION</scope>
</reference>
<feature type="compositionally biased region" description="Polar residues" evidence="1">
    <location>
        <begin position="143"/>
        <end position="153"/>
    </location>
</feature>